<evidence type="ECO:0000313" key="3">
    <source>
        <dbReference type="Proteomes" id="UP000006038"/>
    </source>
</evidence>
<dbReference type="Gramene" id="OB06G24630.1">
    <property type="protein sequence ID" value="OB06G24630.1"/>
    <property type="gene ID" value="OB06G24630"/>
</dbReference>
<reference evidence="2" key="2">
    <citation type="submission" date="2013-04" db="UniProtKB">
        <authorList>
            <consortium name="EnsemblPlants"/>
        </authorList>
    </citation>
    <scope>IDENTIFICATION</scope>
</reference>
<protein>
    <submittedName>
        <fullName evidence="2">Uncharacterized protein</fullName>
    </submittedName>
</protein>
<feature type="region of interest" description="Disordered" evidence="1">
    <location>
        <begin position="329"/>
        <end position="355"/>
    </location>
</feature>
<accession>J3MEL9</accession>
<reference evidence="2" key="1">
    <citation type="journal article" date="2013" name="Nat. Commun.">
        <title>Whole-genome sequencing of Oryza brachyantha reveals mechanisms underlying Oryza genome evolution.</title>
        <authorList>
            <person name="Chen J."/>
            <person name="Huang Q."/>
            <person name="Gao D."/>
            <person name="Wang J."/>
            <person name="Lang Y."/>
            <person name="Liu T."/>
            <person name="Li B."/>
            <person name="Bai Z."/>
            <person name="Luis Goicoechea J."/>
            <person name="Liang C."/>
            <person name="Chen C."/>
            <person name="Zhang W."/>
            <person name="Sun S."/>
            <person name="Liao Y."/>
            <person name="Zhang X."/>
            <person name="Yang L."/>
            <person name="Song C."/>
            <person name="Wang M."/>
            <person name="Shi J."/>
            <person name="Liu G."/>
            <person name="Liu J."/>
            <person name="Zhou H."/>
            <person name="Zhou W."/>
            <person name="Yu Q."/>
            <person name="An N."/>
            <person name="Chen Y."/>
            <person name="Cai Q."/>
            <person name="Wang B."/>
            <person name="Liu B."/>
            <person name="Min J."/>
            <person name="Huang Y."/>
            <person name="Wu H."/>
            <person name="Li Z."/>
            <person name="Zhang Y."/>
            <person name="Yin Y."/>
            <person name="Song W."/>
            <person name="Jiang J."/>
            <person name="Jackson S.A."/>
            <person name="Wing R.A."/>
            <person name="Wang J."/>
            <person name="Chen M."/>
        </authorList>
    </citation>
    <scope>NUCLEOTIDE SEQUENCE [LARGE SCALE GENOMIC DNA]</scope>
    <source>
        <strain evidence="2">cv. IRGC 101232</strain>
    </source>
</reference>
<dbReference type="AlphaFoldDB" id="J3MEL9"/>
<sequence>MSSRVDNYWELPLQVVHQSKYNGGFRAKRKVSLFMPLYFEYSLTIYITNSKECYIVFCRTTSAQTSSQSSGLKIHGQAINKTTHRKKMIKEILAINPHKKKRSICQQASWPQLAQLRRNLVSLFAQCHSHYRPPLTMQRTRSAPPSALAKRLFKGSAAKVRDDRFNTANNLATRDQLRFSASECYSSVSLLTSHNTTPALQMHPANLQRLFISIILFPPHFPHLRNKFARLILTIPHPLEKCDAKATISTCPPVDFSATHFPIHAPTTGSFTKKNKVGSHNNAGTSSKDHIRYYLTDKILRIHHSDKLYLFTMNATTVRHINMEKLSSAGYKPPYSTSNTRKRENNECNRVSRIG</sequence>
<evidence type="ECO:0000313" key="2">
    <source>
        <dbReference type="EnsemblPlants" id="OB06G24630.1"/>
    </source>
</evidence>
<organism evidence="2">
    <name type="scientific">Oryza brachyantha</name>
    <name type="common">malo sina</name>
    <dbReference type="NCBI Taxonomy" id="4533"/>
    <lineage>
        <taxon>Eukaryota</taxon>
        <taxon>Viridiplantae</taxon>
        <taxon>Streptophyta</taxon>
        <taxon>Embryophyta</taxon>
        <taxon>Tracheophyta</taxon>
        <taxon>Spermatophyta</taxon>
        <taxon>Magnoliopsida</taxon>
        <taxon>Liliopsida</taxon>
        <taxon>Poales</taxon>
        <taxon>Poaceae</taxon>
        <taxon>BOP clade</taxon>
        <taxon>Oryzoideae</taxon>
        <taxon>Oryzeae</taxon>
        <taxon>Oryzinae</taxon>
        <taxon>Oryza</taxon>
    </lineage>
</organism>
<dbReference type="EnsemblPlants" id="OB06G24630.1">
    <property type="protein sequence ID" value="OB06G24630.1"/>
    <property type="gene ID" value="OB06G24630"/>
</dbReference>
<dbReference type="Proteomes" id="UP000006038">
    <property type="component" value="Chromosome 6"/>
</dbReference>
<name>J3MEL9_ORYBR</name>
<evidence type="ECO:0000256" key="1">
    <source>
        <dbReference type="SAM" id="MobiDB-lite"/>
    </source>
</evidence>
<proteinExistence type="predicted"/>
<keyword evidence="3" id="KW-1185">Reference proteome</keyword>
<dbReference type="HOGENOM" id="CLU_781621_0_0_1"/>